<dbReference type="PROSITE" id="PS01032">
    <property type="entry name" value="PPM_1"/>
    <property type="match status" value="1"/>
</dbReference>
<comment type="caution">
    <text evidence="8">The sequence shown here is derived from an EMBL/GenBank/DDBJ whole genome shotgun (WGS) entry which is preliminary data.</text>
</comment>
<evidence type="ECO:0000256" key="1">
    <source>
        <dbReference type="ARBA" id="ARBA00004170"/>
    </source>
</evidence>
<evidence type="ECO:0000256" key="4">
    <source>
        <dbReference type="ARBA" id="ARBA00022912"/>
    </source>
</evidence>
<evidence type="ECO:0000256" key="2">
    <source>
        <dbReference type="ARBA" id="ARBA00022723"/>
    </source>
</evidence>
<comment type="similarity">
    <text evidence="5">Belongs to the PP2C family.</text>
</comment>
<dbReference type="Pfam" id="PF00481">
    <property type="entry name" value="PP2C"/>
    <property type="match status" value="1"/>
</dbReference>
<accession>A0AAV2ZFR3</accession>
<keyword evidence="2" id="KW-0479">Metal-binding</keyword>
<proteinExistence type="inferred from homology"/>
<gene>
    <name evidence="8" type="ORF">N0F65_009371</name>
</gene>
<evidence type="ECO:0000313" key="9">
    <source>
        <dbReference type="Proteomes" id="UP001146120"/>
    </source>
</evidence>
<dbReference type="GO" id="GO:0046872">
    <property type="term" value="F:metal ion binding"/>
    <property type="evidence" value="ECO:0007669"/>
    <property type="project" value="UniProtKB-KW"/>
</dbReference>
<dbReference type="FunFam" id="3.60.40.10:FF:000167">
    <property type="entry name" value="Protein phosphatase 2C"/>
    <property type="match status" value="1"/>
</dbReference>
<organism evidence="8 9">
    <name type="scientific">Lagenidium giganteum</name>
    <dbReference type="NCBI Taxonomy" id="4803"/>
    <lineage>
        <taxon>Eukaryota</taxon>
        <taxon>Sar</taxon>
        <taxon>Stramenopiles</taxon>
        <taxon>Oomycota</taxon>
        <taxon>Peronosporomycetes</taxon>
        <taxon>Pythiales</taxon>
        <taxon>Pythiaceae</taxon>
    </lineage>
</organism>
<evidence type="ECO:0000256" key="6">
    <source>
        <dbReference type="SAM" id="MobiDB-lite"/>
    </source>
</evidence>
<reference evidence="8" key="2">
    <citation type="journal article" date="2023" name="Microbiol Resour">
        <title>Decontamination and Annotation of the Draft Genome Sequence of the Oomycete Lagenidium giganteum ARSEF 373.</title>
        <authorList>
            <person name="Morgan W.R."/>
            <person name="Tartar A."/>
        </authorList>
    </citation>
    <scope>NUCLEOTIDE SEQUENCE</scope>
    <source>
        <strain evidence="8">ARSEF 373</strain>
    </source>
</reference>
<feature type="region of interest" description="Disordered" evidence="6">
    <location>
        <begin position="25"/>
        <end position="49"/>
    </location>
</feature>
<dbReference type="GO" id="GO:0004722">
    <property type="term" value="F:protein serine/threonine phosphatase activity"/>
    <property type="evidence" value="ECO:0007669"/>
    <property type="project" value="InterPro"/>
</dbReference>
<dbReference type="InterPro" id="IPR000222">
    <property type="entry name" value="PP2C_BS"/>
</dbReference>
<dbReference type="AlphaFoldDB" id="A0AAV2ZFR3"/>
<dbReference type="InterPro" id="IPR015655">
    <property type="entry name" value="PP2C"/>
</dbReference>
<dbReference type="GO" id="GO:0016020">
    <property type="term" value="C:membrane"/>
    <property type="evidence" value="ECO:0007669"/>
    <property type="project" value="UniProtKB-SubCell"/>
</dbReference>
<keyword evidence="4 5" id="KW-0904">Protein phosphatase</keyword>
<keyword evidence="3 5" id="KW-0378">Hydrolase</keyword>
<protein>
    <recommendedName>
        <fullName evidence="7">PPM-type phosphatase domain-containing protein</fullName>
    </recommendedName>
</protein>
<feature type="domain" description="PPM-type phosphatase" evidence="7">
    <location>
        <begin position="109"/>
        <end position="364"/>
    </location>
</feature>
<dbReference type="SMART" id="SM00332">
    <property type="entry name" value="PP2Cc"/>
    <property type="match status" value="1"/>
</dbReference>
<dbReference type="InterPro" id="IPR036457">
    <property type="entry name" value="PPM-type-like_dom_sf"/>
</dbReference>
<evidence type="ECO:0000259" key="7">
    <source>
        <dbReference type="PROSITE" id="PS51746"/>
    </source>
</evidence>
<sequence>MGCHLSKEEDVVIHRRKSQEFQVGATKPRRKSLSQKLLAGRNSEPTNGRRDVFSIFGEHGMVLERQSAHECSPHSMSESVFSTATTASDNERANIRGPLDQYMPALNISYGAFSDKGMRKTNEDRQICTSQTIQGDTVAYFGVYDGHGGSRVSEYLSSNLHLSVYERMRRTNDMERSVVEAFAATDDVIFKKQMESGSTAVSVVVRGKQAVIASIGDSQAVLSCDGKAKNICVPHTPDLSSEHERILAAKGTVVKGRIFGLLGVSRAFGDNDFKTSRGEFKDKFNGDLVSSKPDVVHHTISSQDEFIVLGSDGLFDVMEPQQVVNFVRTKIELHGEVQHASEELVSHAISLGSMDNVSAVIICFNQPTTANSESE</sequence>
<dbReference type="PROSITE" id="PS51746">
    <property type="entry name" value="PPM_2"/>
    <property type="match status" value="1"/>
</dbReference>
<evidence type="ECO:0000256" key="5">
    <source>
        <dbReference type="RuleBase" id="RU003465"/>
    </source>
</evidence>
<dbReference type="PANTHER" id="PTHR47992">
    <property type="entry name" value="PROTEIN PHOSPHATASE"/>
    <property type="match status" value="1"/>
</dbReference>
<dbReference type="EMBL" id="DAKRPA010000012">
    <property type="protein sequence ID" value="DBA04024.1"/>
    <property type="molecule type" value="Genomic_DNA"/>
</dbReference>
<dbReference type="InterPro" id="IPR001932">
    <property type="entry name" value="PPM-type_phosphatase-like_dom"/>
</dbReference>
<evidence type="ECO:0000256" key="3">
    <source>
        <dbReference type="ARBA" id="ARBA00022801"/>
    </source>
</evidence>
<dbReference type="Gene3D" id="3.60.40.10">
    <property type="entry name" value="PPM-type phosphatase domain"/>
    <property type="match status" value="1"/>
</dbReference>
<evidence type="ECO:0000313" key="8">
    <source>
        <dbReference type="EMBL" id="DBA04024.1"/>
    </source>
</evidence>
<dbReference type="Proteomes" id="UP001146120">
    <property type="component" value="Unassembled WGS sequence"/>
</dbReference>
<reference evidence="8" key="1">
    <citation type="submission" date="2022-11" db="EMBL/GenBank/DDBJ databases">
        <authorList>
            <person name="Morgan W.R."/>
            <person name="Tartar A."/>
        </authorList>
    </citation>
    <scope>NUCLEOTIDE SEQUENCE</scope>
    <source>
        <strain evidence="8">ARSEF 373</strain>
    </source>
</reference>
<comment type="subcellular location">
    <subcellularLocation>
        <location evidence="1">Membrane</location>
        <topology evidence="1">Peripheral membrane protein</topology>
    </subcellularLocation>
</comment>
<dbReference type="CDD" id="cd00143">
    <property type="entry name" value="PP2Cc"/>
    <property type="match status" value="1"/>
</dbReference>
<name>A0AAV2ZFR3_9STRA</name>
<keyword evidence="9" id="KW-1185">Reference proteome</keyword>
<dbReference type="SUPFAM" id="SSF81606">
    <property type="entry name" value="PP2C-like"/>
    <property type="match status" value="1"/>
</dbReference>